<sequence length="187" mass="19822">MTAPAPLPEQSVAAGPGEHHAPPRADLHDAIGWCVFGAAVVAGSLTMDRLEQQNINPVTVPGLLPGLLGGAMVLLGLVLGVRSWRRGALAQPLPPPDADAREQRRRVAIAVALCLGYGVVLIGHGLPFWLASSIYVTGSILVFQRLSRDPAERAAGPRAWARALAIGVISSVVTWLVFEHLFLVRMP</sequence>
<feature type="transmembrane region" description="Helical" evidence="2">
    <location>
        <begin position="159"/>
        <end position="178"/>
    </location>
</feature>
<proteinExistence type="predicted"/>
<evidence type="ECO:0000313" key="4">
    <source>
        <dbReference type="EMBL" id="MVQ30470.1"/>
    </source>
</evidence>
<name>A0A6N8IWJ3_9BURK</name>
<keyword evidence="2" id="KW-0812">Transmembrane</keyword>
<dbReference type="RefSeq" id="WP_157398599.1">
    <property type="nucleotide sequence ID" value="NZ_WSEL01000006.1"/>
</dbReference>
<keyword evidence="2" id="KW-0472">Membrane</keyword>
<dbReference type="Pfam" id="PF07331">
    <property type="entry name" value="TctB"/>
    <property type="match status" value="1"/>
</dbReference>
<keyword evidence="5" id="KW-1185">Reference proteome</keyword>
<evidence type="ECO:0000313" key="5">
    <source>
        <dbReference type="Proteomes" id="UP000469385"/>
    </source>
</evidence>
<reference evidence="4 5" key="1">
    <citation type="submission" date="2019-12" db="EMBL/GenBank/DDBJ databases">
        <authorList>
            <person name="Huq M.A."/>
        </authorList>
    </citation>
    <scope>NUCLEOTIDE SEQUENCE [LARGE SCALE GENOMIC DNA]</scope>
    <source>
        <strain evidence="4 5">MAH-25</strain>
    </source>
</reference>
<comment type="caution">
    <text evidence="4">The sequence shown here is derived from an EMBL/GenBank/DDBJ whole genome shotgun (WGS) entry which is preliminary data.</text>
</comment>
<dbReference type="Proteomes" id="UP000469385">
    <property type="component" value="Unassembled WGS sequence"/>
</dbReference>
<dbReference type="AlphaFoldDB" id="A0A6N8IWJ3"/>
<evidence type="ECO:0000256" key="1">
    <source>
        <dbReference type="SAM" id="MobiDB-lite"/>
    </source>
</evidence>
<evidence type="ECO:0000259" key="3">
    <source>
        <dbReference type="Pfam" id="PF07331"/>
    </source>
</evidence>
<organism evidence="4 5">
    <name type="scientific">Ramlibacter pinisoli</name>
    <dbReference type="NCBI Taxonomy" id="2682844"/>
    <lineage>
        <taxon>Bacteria</taxon>
        <taxon>Pseudomonadati</taxon>
        <taxon>Pseudomonadota</taxon>
        <taxon>Betaproteobacteria</taxon>
        <taxon>Burkholderiales</taxon>
        <taxon>Comamonadaceae</taxon>
        <taxon>Ramlibacter</taxon>
    </lineage>
</organism>
<feature type="transmembrane region" description="Helical" evidence="2">
    <location>
        <begin position="105"/>
        <end position="122"/>
    </location>
</feature>
<protein>
    <recommendedName>
        <fullName evidence="3">DUF1468 domain-containing protein</fullName>
    </recommendedName>
</protein>
<keyword evidence="2" id="KW-1133">Transmembrane helix</keyword>
<accession>A0A6N8IWJ3</accession>
<dbReference type="EMBL" id="WSEL01000006">
    <property type="protein sequence ID" value="MVQ30470.1"/>
    <property type="molecule type" value="Genomic_DNA"/>
</dbReference>
<dbReference type="InterPro" id="IPR009936">
    <property type="entry name" value="DUF1468"/>
</dbReference>
<feature type="transmembrane region" description="Helical" evidence="2">
    <location>
        <begin position="67"/>
        <end position="84"/>
    </location>
</feature>
<feature type="region of interest" description="Disordered" evidence="1">
    <location>
        <begin position="1"/>
        <end position="21"/>
    </location>
</feature>
<gene>
    <name evidence="4" type="ORF">GON04_13495</name>
</gene>
<evidence type="ECO:0000256" key="2">
    <source>
        <dbReference type="SAM" id="Phobius"/>
    </source>
</evidence>
<feature type="domain" description="DUF1468" evidence="3">
    <location>
        <begin position="35"/>
        <end position="187"/>
    </location>
</feature>